<dbReference type="Pfam" id="PF03364">
    <property type="entry name" value="Polyketide_cyc"/>
    <property type="match status" value="1"/>
</dbReference>
<dbReference type="InterPro" id="IPR005031">
    <property type="entry name" value="COQ10_START"/>
</dbReference>
<dbReference type="GO" id="GO:0005739">
    <property type="term" value="C:mitochondrion"/>
    <property type="evidence" value="ECO:0007669"/>
    <property type="project" value="TreeGrafter"/>
</dbReference>
<reference evidence="6" key="2">
    <citation type="submission" date="2025-09" db="UniProtKB">
        <authorList>
            <consortium name="Ensembl"/>
        </authorList>
    </citation>
    <scope>IDENTIFICATION</scope>
</reference>
<dbReference type="AlphaFoldDB" id="A0A8B9IKY7"/>
<dbReference type="Gene3D" id="3.30.530.20">
    <property type="match status" value="1"/>
</dbReference>
<comment type="similarity">
    <text evidence="1">Belongs to the COQ10 family.</text>
</comment>
<reference evidence="6" key="1">
    <citation type="submission" date="2025-08" db="UniProtKB">
        <authorList>
            <consortium name="Ensembl"/>
        </authorList>
    </citation>
    <scope>IDENTIFICATION</scope>
</reference>
<dbReference type="Ensembl" id="ENSACDT00005019324.1">
    <property type="protein sequence ID" value="ENSACDP00005016060.1"/>
    <property type="gene ID" value="ENSACDG00005011761.1"/>
</dbReference>
<evidence type="ECO:0000259" key="5">
    <source>
        <dbReference type="Pfam" id="PF03364"/>
    </source>
</evidence>
<feature type="region of interest" description="Disordered" evidence="4">
    <location>
        <begin position="1"/>
        <end position="65"/>
    </location>
</feature>
<accession>A0A8B9IKY7</accession>
<dbReference type="InterPro" id="IPR044996">
    <property type="entry name" value="COQ10-like"/>
</dbReference>
<protein>
    <recommendedName>
        <fullName evidence="5">Coenzyme Q-binding protein COQ10 START domain-containing protein</fullName>
    </recommendedName>
</protein>
<evidence type="ECO:0000313" key="7">
    <source>
        <dbReference type="Proteomes" id="UP000694521"/>
    </source>
</evidence>
<name>A0A8B9IKY7_ANSCY</name>
<dbReference type="Proteomes" id="UP000694521">
    <property type="component" value="Unplaced"/>
</dbReference>
<comment type="subunit">
    <text evidence="2">Interacts with coenzyme Q.</text>
</comment>
<dbReference type="PANTHER" id="PTHR12901:SF14">
    <property type="entry name" value="COENZYME Q-BINDING PROTEIN COQ10 HOMOLOG, MITOCHONDRIAL"/>
    <property type="match status" value="1"/>
</dbReference>
<feature type="domain" description="Coenzyme Q-binding protein COQ10 START" evidence="5">
    <location>
        <begin position="119"/>
        <end position="246"/>
    </location>
</feature>
<sequence length="269" mass="29786">MSPGARGRPAPVPAQGAGPRRAEPSHGRVRTDAARGCCPVRHRHREPGPRPGHRHRGTGTGVGAEHRGWGQQLRFSDPPLFIFSRCPGPHRSPCPQPARPFLSLVGSGPTGYREQRILGYSAKQMYELVANVGDYRLFVPWCRRSAVLSRRGHVLRAELEVGFPPLHERYLSEVALGPRQIRAVSSDCRLFRHLETLWRFGPGLPGRADTCSLDFSVSFEFRSALHSRLAGLFLDEVAKQMVAAFEGRARELFGPQAAARPAQRAARRA</sequence>
<proteinExistence type="inferred from homology"/>
<dbReference type="PANTHER" id="PTHR12901">
    <property type="entry name" value="SPERM PROTEIN HOMOLOG"/>
    <property type="match status" value="1"/>
</dbReference>
<dbReference type="InterPro" id="IPR023393">
    <property type="entry name" value="START-like_dom_sf"/>
</dbReference>
<dbReference type="SUPFAM" id="SSF55961">
    <property type="entry name" value="Bet v1-like"/>
    <property type="match status" value="1"/>
</dbReference>
<comment type="function">
    <text evidence="3">Required for the function of coenzyme Q in the respiratory chain. May serve as a chaperone or may be involved in the transport of Q6 from its site of synthesis to the catalytic sites of the respiratory complexes.</text>
</comment>
<dbReference type="GO" id="GO:0045333">
    <property type="term" value="P:cellular respiration"/>
    <property type="evidence" value="ECO:0007669"/>
    <property type="project" value="InterPro"/>
</dbReference>
<dbReference type="OrthoDB" id="292693at2759"/>
<feature type="compositionally biased region" description="Low complexity" evidence="4">
    <location>
        <begin position="1"/>
        <end position="19"/>
    </location>
</feature>
<feature type="compositionally biased region" description="Basic residues" evidence="4">
    <location>
        <begin position="40"/>
        <end position="57"/>
    </location>
</feature>
<dbReference type="CDD" id="cd07813">
    <property type="entry name" value="COQ10p_like"/>
    <property type="match status" value="1"/>
</dbReference>
<keyword evidence="7" id="KW-1185">Reference proteome</keyword>
<evidence type="ECO:0000256" key="1">
    <source>
        <dbReference type="ARBA" id="ARBA00006885"/>
    </source>
</evidence>
<dbReference type="GO" id="GO:0048039">
    <property type="term" value="F:ubiquinone binding"/>
    <property type="evidence" value="ECO:0007669"/>
    <property type="project" value="InterPro"/>
</dbReference>
<evidence type="ECO:0000256" key="4">
    <source>
        <dbReference type="SAM" id="MobiDB-lite"/>
    </source>
</evidence>
<feature type="compositionally biased region" description="Basic and acidic residues" evidence="4">
    <location>
        <begin position="20"/>
        <end position="33"/>
    </location>
</feature>
<evidence type="ECO:0000313" key="6">
    <source>
        <dbReference type="Ensembl" id="ENSACDP00005016060.1"/>
    </source>
</evidence>
<evidence type="ECO:0000256" key="2">
    <source>
        <dbReference type="ARBA" id="ARBA00011814"/>
    </source>
</evidence>
<organism evidence="6 7">
    <name type="scientific">Anser cygnoides</name>
    <name type="common">Swan goose</name>
    <dbReference type="NCBI Taxonomy" id="8845"/>
    <lineage>
        <taxon>Eukaryota</taxon>
        <taxon>Metazoa</taxon>
        <taxon>Chordata</taxon>
        <taxon>Craniata</taxon>
        <taxon>Vertebrata</taxon>
        <taxon>Euteleostomi</taxon>
        <taxon>Archelosauria</taxon>
        <taxon>Archosauria</taxon>
        <taxon>Dinosauria</taxon>
        <taxon>Saurischia</taxon>
        <taxon>Theropoda</taxon>
        <taxon>Coelurosauria</taxon>
        <taxon>Aves</taxon>
        <taxon>Neognathae</taxon>
        <taxon>Galloanserae</taxon>
        <taxon>Anseriformes</taxon>
        <taxon>Anatidae</taxon>
        <taxon>Anserinae</taxon>
        <taxon>Anser</taxon>
    </lineage>
</organism>
<evidence type="ECO:0000256" key="3">
    <source>
        <dbReference type="ARBA" id="ARBA00024947"/>
    </source>
</evidence>